<dbReference type="GO" id="GO:0005741">
    <property type="term" value="C:mitochondrial outer membrane"/>
    <property type="evidence" value="ECO:0007669"/>
    <property type="project" value="UniProtKB-SubCell"/>
</dbReference>
<dbReference type="RefSeq" id="XP_007311639.1">
    <property type="nucleotide sequence ID" value="XM_007311577.1"/>
</dbReference>
<dbReference type="PANTHER" id="PTHR14097:SF7">
    <property type="entry name" value="OXIDOREDUCTASE HTATIP2"/>
    <property type="match status" value="1"/>
</dbReference>
<evidence type="ECO:0000256" key="1">
    <source>
        <dbReference type="ARBA" id="ARBA00004450"/>
    </source>
</evidence>
<dbReference type="Gene3D" id="3.40.50.720">
    <property type="entry name" value="NAD(P)-binding Rossmann-like Domain"/>
    <property type="match status" value="1"/>
</dbReference>
<protein>
    <submittedName>
        <fullName evidence="3">Uncharacterized protein</fullName>
    </submittedName>
</protein>
<accession>R7RVW1</accession>
<dbReference type="GO" id="GO:0051170">
    <property type="term" value="P:import into nucleus"/>
    <property type="evidence" value="ECO:0007669"/>
    <property type="project" value="TreeGrafter"/>
</dbReference>
<comment type="similarity">
    <text evidence="2">Belongs to the FMP52 family.</text>
</comment>
<keyword evidence="4" id="KW-1185">Reference proteome</keyword>
<organism evidence="3 4">
    <name type="scientific">Stereum hirsutum (strain FP-91666)</name>
    <name type="common">White-rot fungus</name>
    <dbReference type="NCBI Taxonomy" id="721885"/>
    <lineage>
        <taxon>Eukaryota</taxon>
        <taxon>Fungi</taxon>
        <taxon>Dikarya</taxon>
        <taxon>Basidiomycota</taxon>
        <taxon>Agaricomycotina</taxon>
        <taxon>Agaricomycetes</taxon>
        <taxon>Russulales</taxon>
        <taxon>Stereaceae</taxon>
        <taxon>Stereum</taxon>
    </lineage>
</organism>
<dbReference type="AlphaFoldDB" id="R7RVW1"/>
<sequence>MTGLSALIVGATGATGRHLLREVLSSPHFTRVGEFGRRVTPLDSPYVPEGAKEKLKQEVVDFEKLDVEKWKEGNWDVVFITMGTSKKKAGSAAAFEKIDREYVVNAAKAARTTSPTQRLVYVSVNVANASSWLLYPRSKGLTEQELVSIGYPDTIIFRPGALTGADRGNESRPLEKISLPLMNLYAHFSDEAQVSVTEVAKAMLIAGHLGGSKLPPSAKAKKEIFEGKEFVGVPNSGAVGLAKEEL</sequence>
<dbReference type="OMA" id="CIENAKA"/>
<evidence type="ECO:0000256" key="2">
    <source>
        <dbReference type="ARBA" id="ARBA00006617"/>
    </source>
</evidence>
<dbReference type="KEGG" id="shs:STEHIDRAFT_106338"/>
<reference evidence="4" key="1">
    <citation type="journal article" date="2012" name="Science">
        <title>The Paleozoic origin of enzymatic lignin decomposition reconstructed from 31 fungal genomes.</title>
        <authorList>
            <person name="Floudas D."/>
            <person name="Binder M."/>
            <person name="Riley R."/>
            <person name="Barry K."/>
            <person name="Blanchette R.A."/>
            <person name="Henrissat B."/>
            <person name="Martinez A.T."/>
            <person name="Otillar R."/>
            <person name="Spatafora J.W."/>
            <person name="Yadav J.S."/>
            <person name="Aerts A."/>
            <person name="Benoit I."/>
            <person name="Boyd A."/>
            <person name="Carlson A."/>
            <person name="Copeland A."/>
            <person name="Coutinho P.M."/>
            <person name="de Vries R.P."/>
            <person name="Ferreira P."/>
            <person name="Findley K."/>
            <person name="Foster B."/>
            <person name="Gaskell J."/>
            <person name="Glotzer D."/>
            <person name="Gorecki P."/>
            <person name="Heitman J."/>
            <person name="Hesse C."/>
            <person name="Hori C."/>
            <person name="Igarashi K."/>
            <person name="Jurgens J.A."/>
            <person name="Kallen N."/>
            <person name="Kersten P."/>
            <person name="Kohler A."/>
            <person name="Kuees U."/>
            <person name="Kumar T.K.A."/>
            <person name="Kuo A."/>
            <person name="LaButti K."/>
            <person name="Larrondo L.F."/>
            <person name="Lindquist E."/>
            <person name="Ling A."/>
            <person name="Lombard V."/>
            <person name="Lucas S."/>
            <person name="Lundell T."/>
            <person name="Martin R."/>
            <person name="McLaughlin D.J."/>
            <person name="Morgenstern I."/>
            <person name="Morin E."/>
            <person name="Murat C."/>
            <person name="Nagy L.G."/>
            <person name="Nolan M."/>
            <person name="Ohm R.A."/>
            <person name="Patyshakuliyeva A."/>
            <person name="Rokas A."/>
            <person name="Ruiz-Duenas F.J."/>
            <person name="Sabat G."/>
            <person name="Salamov A."/>
            <person name="Samejima M."/>
            <person name="Schmutz J."/>
            <person name="Slot J.C."/>
            <person name="St John F."/>
            <person name="Stenlid J."/>
            <person name="Sun H."/>
            <person name="Sun S."/>
            <person name="Syed K."/>
            <person name="Tsang A."/>
            <person name="Wiebenga A."/>
            <person name="Young D."/>
            <person name="Pisabarro A."/>
            <person name="Eastwood D.C."/>
            <person name="Martin F."/>
            <person name="Cullen D."/>
            <person name="Grigoriev I.V."/>
            <person name="Hibbett D.S."/>
        </authorList>
    </citation>
    <scope>NUCLEOTIDE SEQUENCE [LARGE SCALE GENOMIC DNA]</scope>
    <source>
        <strain evidence="4">FP-91666</strain>
    </source>
</reference>
<evidence type="ECO:0000313" key="3">
    <source>
        <dbReference type="EMBL" id="EIM79344.1"/>
    </source>
</evidence>
<dbReference type="eggNOG" id="KOG4039">
    <property type="taxonomic scope" value="Eukaryota"/>
</dbReference>
<dbReference type="PANTHER" id="PTHR14097">
    <property type="entry name" value="OXIDOREDUCTASE HTATIP2"/>
    <property type="match status" value="1"/>
</dbReference>
<dbReference type="SUPFAM" id="SSF51735">
    <property type="entry name" value="NAD(P)-binding Rossmann-fold domains"/>
    <property type="match status" value="1"/>
</dbReference>
<dbReference type="OrthoDB" id="430436at2759"/>
<name>R7RVW1_STEHR</name>
<proteinExistence type="inferred from homology"/>
<comment type="subcellular location">
    <subcellularLocation>
        <location evidence="1">Mitochondrion outer membrane</location>
        <topology evidence="1">Peripheral membrane protein</topology>
    </subcellularLocation>
</comment>
<gene>
    <name evidence="3" type="ORF">STEHIDRAFT_106338</name>
</gene>
<dbReference type="GeneID" id="18794803"/>
<evidence type="ECO:0000313" key="4">
    <source>
        <dbReference type="Proteomes" id="UP000053927"/>
    </source>
</evidence>
<dbReference type="EMBL" id="JH687406">
    <property type="protein sequence ID" value="EIM79344.1"/>
    <property type="molecule type" value="Genomic_DNA"/>
</dbReference>
<dbReference type="Proteomes" id="UP000053927">
    <property type="component" value="Unassembled WGS sequence"/>
</dbReference>
<dbReference type="InterPro" id="IPR036291">
    <property type="entry name" value="NAD(P)-bd_dom_sf"/>
</dbReference>